<feature type="compositionally biased region" description="Polar residues" evidence="1">
    <location>
        <begin position="26"/>
        <end position="36"/>
    </location>
</feature>
<evidence type="ECO:0000256" key="2">
    <source>
        <dbReference type="SAM" id="SignalP"/>
    </source>
</evidence>
<dbReference type="STRING" id="633697.EubceDRAFT1_2652"/>
<sequence length="362" mass="39472">MKKSKAILVLSAVLLMAGCISVTEGTENNSENAKQVSASAEKEPTATATPTVEPTEAPVTETPTPSPTEVPAEPTTVAERPEDYVSAPEYEFTSVPDYNGSITQYVVNNNVPLFTEDQIRSAGQSFEYYAPLDRLGKTTYAMASVGQDLMPTEKRGDISSVHPVGWWSMKNSDIGPERCHIIGYQLSGENDRDTNLMTGTHQLNVTGGMLEYENKVADYVHSTGNHVLYRVTCDFRENEDLARGVLMEGRSVEDNGAGVQFCVYIYNAQEGWTIDYLIATAERDITPEEQGQYMEYGAGQDEAGTAPASNGMTYVLNTSTRKIHTPGCPSARQIADHNRAESTLSIAELEGQGYSTCKRCLG</sequence>
<reference evidence="4 5" key="2">
    <citation type="submission" date="2012-02" db="EMBL/GenBank/DDBJ databases">
        <title>Improved High-Quality Draft sequence of Eubacterium cellulosolvens 6.</title>
        <authorList>
            <consortium name="US DOE Joint Genome Institute"/>
            <person name="Lucas S."/>
            <person name="Han J."/>
            <person name="Lapidus A."/>
            <person name="Cheng J.-F."/>
            <person name="Goodwin L."/>
            <person name="Pitluck S."/>
            <person name="Peters L."/>
            <person name="Mikhailova N."/>
            <person name="Gu W."/>
            <person name="Detter J.C."/>
            <person name="Han C."/>
            <person name="Tapia R."/>
            <person name="Land M."/>
            <person name="Hauser L."/>
            <person name="Kyrpides N."/>
            <person name="Ivanova N."/>
            <person name="Pagani I."/>
            <person name="Johnson E."/>
            <person name="Mukhopadhyay B."/>
            <person name="Anderson I."/>
            <person name="Woyke T."/>
        </authorList>
    </citation>
    <scope>NUCLEOTIDE SEQUENCE [LARGE SCALE GENOMIC DNA]</scope>
    <source>
        <strain evidence="4 5">6</strain>
    </source>
</reference>
<dbReference type="InterPro" id="IPR044927">
    <property type="entry name" value="Endonuclea_NS_2"/>
</dbReference>
<dbReference type="EMBL" id="CM001487">
    <property type="protein sequence ID" value="EIM58363.1"/>
    <property type="molecule type" value="Genomic_DNA"/>
</dbReference>
<reference evidence="4 5" key="1">
    <citation type="submission" date="2010-08" db="EMBL/GenBank/DDBJ databases">
        <authorList>
            <consortium name="US DOE Joint Genome Institute (JGI-PGF)"/>
            <person name="Lucas S."/>
            <person name="Copeland A."/>
            <person name="Lapidus A."/>
            <person name="Cheng J.-F."/>
            <person name="Bruce D."/>
            <person name="Goodwin L."/>
            <person name="Pitluck S."/>
            <person name="Land M.L."/>
            <person name="Hauser L."/>
            <person name="Chang Y.-J."/>
            <person name="Anderson I.J."/>
            <person name="Johnson E."/>
            <person name="Mulhopadhyay B."/>
            <person name="Kyrpides N."/>
            <person name="Woyke T.J."/>
        </authorList>
    </citation>
    <scope>NUCLEOTIDE SEQUENCE [LARGE SCALE GENOMIC DNA]</scope>
    <source>
        <strain evidence="4 5">6</strain>
    </source>
</reference>
<feature type="chain" id="PRO_5038388337" description="Type VII secretion system protein EssD-like domain-containing protein" evidence="2">
    <location>
        <begin position="26"/>
        <end position="362"/>
    </location>
</feature>
<proteinExistence type="predicted"/>
<dbReference type="HOGENOM" id="CLU_054350_0_0_9"/>
<accession>I5AX40</accession>
<dbReference type="InterPro" id="IPR035451">
    <property type="entry name" value="Ada-like_dom_sf"/>
</dbReference>
<dbReference type="OrthoDB" id="9783680at2"/>
<dbReference type="Pfam" id="PF13930">
    <property type="entry name" value="Endonuclea_NS_2"/>
    <property type="match status" value="1"/>
</dbReference>
<keyword evidence="5" id="KW-1185">Reference proteome</keyword>
<dbReference type="Gene3D" id="3.40.10.10">
    <property type="entry name" value="DNA Methylphosphotriester Repair Domain"/>
    <property type="match status" value="1"/>
</dbReference>
<dbReference type="PROSITE" id="PS51257">
    <property type="entry name" value="PROKAR_LIPOPROTEIN"/>
    <property type="match status" value="1"/>
</dbReference>
<feature type="signal peptide" evidence="2">
    <location>
        <begin position="1"/>
        <end position="25"/>
    </location>
</feature>
<name>I5AX40_EUBC6</name>
<organism evidence="4 5">
    <name type="scientific">Eubacterium cellulosolvens (strain ATCC 43171 / JCM 9499 / 6)</name>
    <name type="common">Cillobacterium cellulosolvens</name>
    <dbReference type="NCBI Taxonomy" id="633697"/>
    <lineage>
        <taxon>Bacteria</taxon>
        <taxon>Bacillati</taxon>
        <taxon>Bacillota</taxon>
        <taxon>Clostridia</taxon>
        <taxon>Eubacteriales</taxon>
        <taxon>Eubacteriaceae</taxon>
        <taxon>Eubacterium</taxon>
    </lineage>
</organism>
<protein>
    <recommendedName>
        <fullName evidence="3">Type VII secretion system protein EssD-like domain-containing protein</fullName>
    </recommendedName>
</protein>
<feature type="compositionally biased region" description="Low complexity" evidence="1">
    <location>
        <begin position="45"/>
        <end position="78"/>
    </location>
</feature>
<feature type="region of interest" description="Disordered" evidence="1">
    <location>
        <begin position="26"/>
        <end position="80"/>
    </location>
</feature>
<dbReference type="SUPFAM" id="SSF57884">
    <property type="entry name" value="Ada DNA repair protein, N-terminal domain (N-Ada 10)"/>
    <property type="match status" value="1"/>
</dbReference>
<evidence type="ECO:0000259" key="3">
    <source>
        <dbReference type="Pfam" id="PF13930"/>
    </source>
</evidence>
<evidence type="ECO:0000256" key="1">
    <source>
        <dbReference type="SAM" id="MobiDB-lite"/>
    </source>
</evidence>
<dbReference type="Gene3D" id="3.40.570.10">
    <property type="entry name" value="Extracellular Endonuclease, subunit A"/>
    <property type="match status" value="1"/>
</dbReference>
<gene>
    <name evidence="4" type="ORF">EubceDRAFT1_2652</name>
</gene>
<keyword evidence="2" id="KW-0732">Signal</keyword>
<feature type="domain" description="Type VII secretion system protein EssD-like" evidence="3">
    <location>
        <begin position="124"/>
        <end position="251"/>
    </location>
</feature>
<dbReference type="InterPro" id="IPR044929">
    <property type="entry name" value="DNA/RNA_non-sp_Endonuclease_sf"/>
</dbReference>
<dbReference type="AlphaFoldDB" id="I5AX40"/>
<dbReference type="eggNOG" id="COG2169">
    <property type="taxonomic scope" value="Bacteria"/>
</dbReference>
<evidence type="ECO:0000313" key="5">
    <source>
        <dbReference type="Proteomes" id="UP000005753"/>
    </source>
</evidence>
<evidence type="ECO:0000313" key="4">
    <source>
        <dbReference type="EMBL" id="EIM58363.1"/>
    </source>
</evidence>
<dbReference type="Proteomes" id="UP000005753">
    <property type="component" value="Chromosome"/>
</dbReference>